<feature type="compositionally biased region" description="Polar residues" evidence="4">
    <location>
        <begin position="167"/>
        <end position="186"/>
    </location>
</feature>
<accession>A0AAU8A5A1</accession>
<feature type="domain" description="AAA+ ATPase" evidence="5">
    <location>
        <begin position="349"/>
        <end position="470"/>
    </location>
</feature>
<feature type="region of interest" description="Disordered" evidence="4">
    <location>
        <begin position="162"/>
        <end position="191"/>
    </location>
</feature>
<dbReference type="GO" id="GO:0005524">
    <property type="term" value="F:ATP binding"/>
    <property type="evidence" value="ECO:0007669"/>
    <property type="project" value="UniProtKB-KW"/>
</dbReference>
<evidence type="ECO:0000256" key="4">
    <source>
        <dbReference type="SAM" id="MobiDB-lite"/>
    </source>
</evidence>
<evidence type="ECO:0000256" key="3">
    <source>
        <dbReference type="ARBA" id="ARBA00022840"/>
    </source>
</evidence>
<dbReference type="GO" id="GO:0016887">
    <property type="term" value="F:ATP hydrolysis activity"/>
    <property type="evidence" value="ECO:0007669"/>
    <property type="project" value="TreeGrafter"/>
</dbReference>
<sequence length="601" mass="66521">MKSAFSSICNQLSAELASLALELNIISADQFIQAQKHSKETHQDIYSIIQADGLINENEFIKKLADRYGFNSNKEFDTKLVDNKFPKKYCVQNFLLPVEDKNNKFLIALAAPSSLNSLKNLSVLVGAKAEAIFVPFSKLKNELLNFEKLGIVNDGINQNESVKKSNESLNPSINSNLTSKTGSVDHSLNHENDSKKYEKNTKVVKSLTGDVISGINEIFDSAITQKISDIHFEQHKNEARVRFRRNGALFTPEEFQPFVSKNFLAIVSRIKILSGLDIAERRLPQDGGANYISQKNQIDVDLRISIVPTSFGERVVIRILNKSSLSLDINSLGFSDGQRAIFQKSIEAPQGLVLVTGPTGSGKSTTLYGAINHLNKNDVNILTAEDPVEYSISGIGQVQVREEIGLTFASALRSFLRQDPEIILVGEIRDAETADIATKAALTGHLVLSTLHTNSAVGAITRLINMGLPRYLVSNALTCVVAQRLVRINCKNCIRPYRPNELDEISNNPLFDVNLRHLLKKSDGCQKCLGTGFVSRMAVHEVLNISFGIKALINKDSSEQDIVEFAKKEGYLPMIDRSRDLVYEGLTTIDEILRVVPVETS</sequence>
<dbReference type="Gene3D" id="3.40.50.300">
    <property type="entry name" value="P-loop containing nucleotide triphosphate hydrolases"/>
    <property type="match status" value="1"/>
</dbReference>
<dbReference type="InterPro" id="IPR037257">
    <property type="entry name" value="T2SS_E_N_sf"/>
</dbReference>
<dbReference type="Gene3D" id="3.30.450.90">
    <property type="match status" value="1"/>
</dbReference>
<dbReference type="SMART" id="SM00382">
    <property type="entry name" value="AAA"/>
    <property type="match status" value="1"/>
</dbReference>
<evidence type="ECO:0000313" key="6">
    <source>
        <dbReference type="EMBL" id="XCC58398.1"/>
    </source>
</evidence>
<evidence type="ECO:0000259" key="5">
    <source>
        <dbReference type="SMART" id="SM00382"/>
    </source>
</evidence>
<evidence type="ECO:0000256" key="2">
    <source>
        <dbReference type="ARBA" id="ARBA00022741"/>
    </source>
</evidence>
<organism evidence="6">
    <name type="scientific">Polynucleobacter sp. UK-FUSCHL-C3</name>
    <dbReference type="NCBI Taxonomy" id="2955208"/>
    <lineage>
        <taxon>Bacteria</taxon>
        <taxon>Pseudomonadati</taxon>
        <taxon>Pseudomonadota</taxon>
        <taxon>Betaproteobacteria</taxon>
        <taxon>Burkholderiales</taxon>
        <taxon>Burkholderiaceae</taxon>
        <taxon>Polynucleobacter</taxon>
    </lineage>
</organism>
<dbReference type="GO" id="GO:0005886">
    <property type="term" value="C:plasma membrane"/>
    <property type="evidence" value="ECO:0007669"/>
    <property type="project" value="TreeGrafter"/>
</dbReference>
<dbReference type="Pfam" id="PF00437">
    <property type="entry name" value="T2SSE"/>
    <property type="match status" value="1"/>
</dbReference>
<dbReference type="InterPro" id="IPR027417">
    <property type="entry name" value="P-loop_NTPase"/>
</dbReference>
<protein>
    <submittedName>
        <fullName evidence="6">GspE/PulE family protein</fullName>
    </submittedName>
</protein>
<gene>
    <name evidence="6" type="ORF">NKE59_03660</name>
</gene>
<dbReference type="PANTHER" id="PTHR30258">
    <property type="entry name" value="TYPE II SECRETION SYSTEM PROTEIN GSPE-RELATED"/>
    <property type="match status" value="1"/>
</dbReference>
<dbReference type="AlphaFoldDB" id="A0AAU8A5A1"/>
<dbReference type="EMBL" id="CP099959">
    <property type="protein sequence ID" value="XCC58398.1"/>
    <property type="molecule type" value="Genomic_DNA"/>
</dbReference>
<dbReference type="CDD" id="cd01129">
    <property type="entry name" value="PulE-GspE-like"/>
    <property type="match status" value="1"/>
</dbReference>
<comment type="similarity">
    <text evidence="1">Belongs to the GSP E family.</text>
</comment>
<reference evidence="6" key="1">
    <citation type="submission" date="2022-06" db="EMBL/GenBank/DDBJ databases">
        <title>New Polynucleobacter species.</title>
        <authorList>
            <person name="Hahn M.W."/>
        </authorList>
    </citation>
    <scope>NUCLEOTIDE SEQUENCE</scope>
    <source>
        <strain evidence="6">UK-FUSCHL-C3</strain>
    </source>
</reference>
<keyword evidence="2" id="KW-0547">Nucleotide-binding</keyword>
<proteinExistence type="inferred from homology"/>
<dbReference type="RefSeq" id="WP_353439626.1">
    <property type="nucleotide sequence ID" value="NZ_CP099959.1"/>
</dbReference>
<dbReference type="InterPro" id="IPR003593">
    <property type="entry name" value="AAA+_ATPase"/>
</dbReference>
<dbReference type="SUPFAM" id="SSF52540">
    <property type="entry name" value="P-loop containing nucleoside triphosphate hydrolases"/>
    <property type="match status" value="1"/>
</dbReference>
<dbReference type="InterPro" id="IPR001482">
    <property type="entry name" value="T2SS/T4SS_dom"/>
</dbReference>
<evidence type="ECO:0000256" key="1">
    <source>
        <dbReference type="ARBA" id="ARBA00006611"/>
    </source>
</evidence>
<dbReference type="PANTHER" id="PTHR30258:SF1">
    <property type="entry name" value="PROTEIN TRANSPORT PROTEIN HOFB HOMOLOG"/>
    <property type="match status" value="1"/>
</dbReference>
<dbReference type="SUPFAM" id="SSF160246">
    <property type="entry name" value="EspE N-terminal domain-like"/>
    <property type="match status" value="1"/>
</dbReference>
<name>A0AAU8A5A1_9BURK</name>
<keyword evidence="3" id="KW-0067">ATP-binding</keyword>